<keyword evidence="3" id="KW-1185">Reference proteome</keyword>
<dbReference type="AlphaFoldDB" id="A0AAD5MP79"/>
<feature type="transmembrane region" description="Helical" evidence="1">
    <location>
        <begin position="44"/>
        <end position="61"/>
    </location>
</feature>
<comment type="caution">
    <text evidence="2">The sequence shown here is derived from an EMBL/GenBank/DDBJ whole genome shotgun (WGS) entry which is preliminary data.</text>
</comment>
<keyword evidence="1" id="KW-1133">Transmembrane helix</keyword>
<dbReference type="Proteomes" id="UP001196413">
    <property type="component" value="Unassembled WGS sequence"/>
</dbReference>
<reference evidence="2" key="1">
    <citation type="submission" date="2021-06" db="EMBL/GenBank/DDBJ databases">
        <title>Parelaphostrongylus tenuis whole genome reference sequence.</title>
        <authorList>
            <person name="Garwood T.J."/>
            <person name="Larsen P.A."/>
            <person name="Fountain-Jones N.M."/>
            <person name="Garbe J.R."/>
            <person name="Macchietto M.G."/>
            <person name="Kania S.A."/>
            <person name="Gerhold R.W."/>
            <person name="Richards J.E."/>
            <person name="Wolf T.M."/>
        </authorList>
    </citation>
    <scope>NUCLEOTIDE SEQUENCE</scope>
    <source>
        <strain evidence="2">MNPRO001-30</strain>
        <tissue evidence="2">Meninges</tissue>
    </source>
</reference>
<organism evidence="2 3">
    <name type="scientific">Parelaphostrongylus tenuis</name>
    <name type="common">Meningeal worm</name>
    <dbReference type="NCBI Taxonomy" id="148309"/>
    <lineage>
        <taxon>Eukaryota</taxon>
        <taxon>Metazoa</taxon>
        <taxon>Ecdysozoa</taxon>
        <taxon>Nematoda</taxon>
        <taxon>Chromadorea</taxon>
        <taxon>Rhabditida</taxon>
        <taxon>Rhabditina</taxon>
        <taxon>Rhabditomorpha</taxon>
        <taxon>Strongyloidea</taxon>
        <taxon>Metastrongylidae</taxon>
        <taxon>Parelaphostrongylus</taxon>
    </lineage>
</organism>
<proteinExistence type="predicted"/>
<name>A0AAD5MP79_PARTN</name>
<sequence length="167" mass="18759">MLTVSAVCGLSGATLSSFLPGSRIIDALSRDHLLPLPADMMRRPVISVFFFSIMVSFALLIHRNVLLHIVFLTSPLKMIITVSLVFLQHYRSEPIGMTHETTHYKSIRKKNQHVSTSGDISSMATNTMSQLDTDSANTLNTSVYLKMNIAKQETLRHQRRLEKVALF</sequence>
<gene>
    <name evidence="2" type="ORF">KIN20_018040</name>
</gene>
<evidence type="ECO:0000256" key="1">
    <source>
        <dbReference type="SAM" id="Phobius"/>
    </source>
</evidence>
<accession>A0AAD5MP79</accession>
<keyword evidence="1" id="KW-0472">Membrane</keyword>
<dbReference type="EMBL" id="JAHQIW010003598">
    <property type="protein sequence ID" value="KAJ1359343.1"/>
    <property type="molecule type" value="Genomic_DNA"/>
</dbReference>
<evidence type="ECO:0000313" key="2">
    <source>
        <dbReference type="EMBL" id="KAJ1359343.1"/>
    </source>
</evidence>
<keyword evidence="1" id="KW-0812">Transmembrane</keyword>
<evidence type="ECO:0000313" key="3">
    <source>
        <dbReference type="Proteomes" id="UP001196413"/>
    </source>
</evidence>
<feature type="transmembrane region" description="Helical" evidence="1">
    <location>
        <begin position="67"/>
        <end position="87"/>
    </location>
</feature>
<protein>
    <submittedName>
        <fullName evidence="2">Uncharacterized protein</fullName>
    </submittedName>
</protein>